<feature type="chain" id="PRO_5025402707" description="Secreted protein" evidence="1">
    <location>
        <begin position="18"/>
        <end position="68"/>
    </location>
</feature>
<accession>A0A6A4N3V9</accession>
<proteinExistence type="predicted"/>
<feature type="signal peptide" evidence="1">
    <location>
        <begin position="1"/>
        <end position="17"/>
    </location>
</feature>
<evidence type="ECO:0000256" key="1">
    <source>
        <dbReference type="SAM" id="SignalP"/>
    </source>
</evidence>
<keyword evidence="3" id="KW-1185">Reference proteome</keyword>
<evidence type="ECO:0000313" key="2">
    <source>
        <dbReference type="EMBL" id="KAE9586145.1"/>
    </source>
</evidence>
<reference evidence="3" key="1">
    <citation type="journal article" date="2020" name="Nat. Commun.">
        <title>Genome sequence of the cluster root forming white lupin.</title>
        <authorList>
            <person name="Hufnagel B."/>
            <person name="Marques A."/>
            <person name="Soriano A."/>
            <person name="Marques L."/>
            <person name="Divol F."/>
            <person name="Doumas P."/>
            <person name="Sallet E."/>
            <person name="Mancinotti D."/>
            <person name="Carrere S."/>
            <person name="Marande W."/>
            <person name="Arribat S."/>
            <person name="Keller J."/>
            <person name="Huneau C."/>
            <person name="Blein T."/>
            <person name="Aime D."/>
            <person name="Laguerre M."/>
            <person name="Taylor J."/>
            <person name="Schubert V."/>
            <person name="Nelson M."/>
            <person name="Geu-Flores F."/>
            <person name="Crespi M."/>
            <person name="Gallardo-Guerrero K."/>
            <person name="Delaux P.-M."/>
            <person name="Salse J."/>
            <person name="Berges H."/>
            <person name="Guyot R."/>
            <person name="Gouzy J."/>
            <person name="Peret B."/>
        </authorList>
    </citation>
    <scope>NUCLEOTIDE SEQUENCE [LARGE SCALE GENOMIC DNA]</scope>
    <source>
        <strain evidence="3">cv. Amiga</strain>
    </source>
</reference>
<protein>
    <recommendedName>
        <fullName evidence="4">Secreted protein</fullName>
    </recommendedName>
</protein>
<keyword evidence="1" id="KW-0732">Signal</keyword>
<evidence type="ECO:0000313" key="3">
    <source>
        <dbReference type="Proteomes" id="UP000447434"/>
    </source>
</evidence>
<gene>
    <name evidence="2" type="ORF">Lalb_Chr24g0398771</name>
</gene>
<name>A0A6A4N3V9_LUPAL</name>
<evidence type="ECO:0008006" key="4">
    <source>
        <dbReference type="Google" id="ProtNLM"/>
    </source>
</evidence>
<organism evidence="2 3">
    <name type="scientific">Lupinus albus</name>
    <name type="common">White lupine</name>
    <name type="synonym">Lupinus termis</name>
    <dbReference type="NCBI Taxonomy" id="3870"/>
    <lineage>
        <taxon>Eukaryota</taxon>
        <taxon>Viridiplantae</taxon>
        <taxon>Streptophyta</taxon>
        <taxon>Embryophyta</taxon>
        <taxon>Tracheophyta</taxon>
        <taxon>Spermatophyta</taxon>
        <taxon>Magnoliopsida</taxon>
        <taxon>eudicotyledons</taxon>
        <taxon>Gunneridae</taxon>
        <taxon>Pentapetalae</taxon>
        <taxon>rosids</taxon>
        <taxon>fabids</taxon>
        <taxon>Fabales</taxon>
        <taxon>Fabaceae</taxon>
        <taxon>Papilionoideae</taxon>
        <taxon>50 kb inversion clade</taxon>
        <taxon>genistoids sensu lato</taxon>
        <taxon>core genistoids</taxon>
        <taxon>Genisteae</taxon>
        <taxon>Lupinus</taxon>
    </lineage>
</organism>
<dbReference type="Proteomes" id="UP000447434">
    <property type="component" value="Chromosome 24"/>
</dbReference>
<dbReference type="EMBL" id="WOCE01000024">
    <property type="protein sequence ID" value="KAE9586145.1"/>
    <property type="molecule type" value="Genomic_DNA"/>
</dbReference>
<dbReference type="AlphaFoldDB" id="A0A6A4N3V9"/>
<comment type="caution">
    <text evidence="2">The sequence shown here is derived from an EMBL/GenBank/DDBJ whole genome shotgun (WGS) entry which is preliminary data.</text>
</comment>
<sequence length="68" mass="7766">MLPFFFIFLFSVNLSLSLTSNSYSTLYLTRSELKRTTSNGRSVGMLKLEGLCKREVEENLILKEGLKT</sequence>